<evidence type="ECO:0000313" key="2">
    <source>
        <dbReference type="WBParaSite" id="MCU_005121-RE"/>
    </source>
</evidence>
<organism evidence="2">
    <name type="scientific">Mesocestoides corti</name>
    <name type="common">Flatworm</name>
    <dbReference type="NCBI Taxonomy" id="53468"/>
    <lineage>
        <taxon>Eukaryota</taxon>
        <taxon>Metazoa</taxon>
        <taxon>Spiralia</taxon>
        <taxon>Lophotrochozoa</taxon>
        <taxon>Platyhelminthes</taxon>
        <taxon>Cestoda</taxon>
        <taxon>Eucestoda</taxon>
        <taxon>Cyclophyllidea</taxon>
        <taxon>Mesocestoididae</taxon>
        <taxon>Mesocestoides</taxon>
    </lineage>
</organism>
<feature type="compositionally biased region" description="Polar residues" evidence="1">
    <location>
        <begin position="101"/>
        <end position="119"/>
    </location>
</feature>
<evidence type="ECO:0000256" key="1">
    <source>
        <dbReference type="SAM" id="MobiDB-lite"/>
    </source>
</evidence>
<dbReference type="AlphaFoldDB" id="A0A5K3F3D4"/>
<feature type="region of interest" description="Disordered" evidence="1">
    <location>
        <begin position="67"/>
        <end position="130"/>
    </location>
</feature>
<protein>
    <submittedName>
        <fullName evidence="2">GYF domain-containing protein</fullName>
    </submittedName>
</protein>
<accession>A0A5K3F3D4</accession>
<sequence>MEPTDSVFRYIYTKEELLQIRDEYMKHEDLVRFPVAPSIISLEPEVRLPYRKARPPKHVDVFFDANSQMPEDSPQRGGDECPGDPSQQPPSWRRSHRLSGGTPQSPLDSTGAPGNQRHNSGSSGGDDSGGCGAVRREFDWTLGCGKWRHRSTSGSERGNHKRSSCSHRRINNEPNVYCAFTRPLAGVWSKVLPRSWLRQRRSRCYFPRAPSFNSTKLIFNLVDTFYASKILCSCIRSLLCTSNPHQGLVTLRRCPGT</sequence>
<dbReference type="WBParaSite" id="MCU_005121-RE">
    <property type="protein sequence ID" value="MCU_005121-RE"/>
    <property type="gene ID" value="MCU_005121"/>
</dbReference>
<reference evidence="2" key="1">
    <citation type="submission" date="2019-11" db="UniProtKB">
        <authorList>
            <consortium name="WormBaseParasite"/>
        </authorList>
    </citation>
    <scope>IDENTIFICATION</scope>
</reference>
<proteinExistence type="predicted"/>
<name>A0A5K3F3D4_MESCO</name>